<dbReference type="GO" id="GO:0009061">
    <property type="term" value="P:anaerobic respiration"/>
    <property type="evidence" value="ECO:0007669"/>
    <property type="project" value="TreeGrafter"/>
</dbReference>
<evidence type="ECO:0000313" key="6">
    <source>
        <dbReference type="EMBL" id="VTR51350.1"/>
    </source>
</evidence>
<dbReference type="EMBL" id="CABEEZ010000123">
    <property type="protein sequence ID" value="VTR51350.1"/>
    <property type="molecule type" value="Genomic_DNA"/>
</dbReference>
<dbReference type="GO" id="GO:0009055">
    <property type="term" value="F:electron transfer activity"/>
    <property type="evidence" value="ECO:0007669"/>
    <property type="project" value="TreeGrafter"/>
</dbReference>
<dbReference type="PANTHER" id="PTHR43742">
    <property type="entry name" value="TRIMETHYLAMINE-N-OXIDE REDUCTASE"/>
    <property type="match status" value="1"/>
</dbReference>
<dbReference type="InterPro" id="IPR041460">
    <property type="entry name" value="Molybdopterin_N"/>
</dbReference>
<dbReference type="SUPFAM" id="SSF53706">
    <property type="entry name" value="Formate dehydrogenase/DMSO reductase, domains 1-3"/>
    <property type="match status" value="1"/>
</dbReference>
<feature type="region of interest" description="Disordered" evidence="3">
    <location>
        <begin position="187"/>
        <end position="207"/>
    </location>
</feature>
<protein>
    <submittedName>
        <fullName evidence="6">Trimethylamine-N-oxide reductase 1</fullName>
        <ecNumber evidence="6">1.7.2.3</ecNumber>
    </submittedName>
</protein>
<reference evidence="6" key="1">
    <citation type="submission" date="2019-05" db="EMBL/GenBank/DDBJ databases">
        <authorList>
            <consortium name="Pathogen Informatics"/>
        </authorList>
    </citation>
    <scope>NUCLEOTIDE SEQUENCE [LARGE SCALE GENOMIC DNA]</scope>
    <source>
        <strain evidence="6">NCTC12965</strain>
    </source>
</reference>
<sequence length="207" mass="22739">MKTSPTISLSRRRFLTQLGGLTAIGMIGPSLLMPKNALAQGSAGSGLQEGLLTGSHWGAIRATVMDGRFVAAKPFEMDKYPSKMIAGLPDHVHGTARIRYPMVRIDWMRKRHLSDTTQRGDNRFVRVTWDEALNLFYQELERVQKTYGPSALLSGTGWQSTGMLHNASGMLARALFPARGIGWHRRRLLHGRGPGDPATSRGSDGSL</sequence>
<dbReference type="PROSITE" id="PS51318">
    <property type="entry name" value="TAT"/>
    <property type="match status" value="1"/>
</dbReference>
<accession>A0A4U9VUZ8</accession>
<dbReference type="Pfam" id="PF18364">
    <property type="entry name" value="Molybdopterin_N"/>
    <property type="match status" value="1"/>
</dbReference>
<evidence type="ECO:0000259" key="4">
    <source>
        <dbReference type="Pfam" id="PF00384"/>
    </source>
</evidence>
<dbReference type="InterPro" id="IPR006656">
    <property type="entry name" value="Mopterin_OxRdtase"/>
</dbReference>
<dbReference type="Pfam" id="PF00384">
    <property type="entry name" value="Molybdopterin"/>
    <property type="match status" value="1"/>
</dbReference>
<dbReference type="Gene3D" id="3.40.50.740">
    <property type="match status" value="1"/>
</dbReference>
<feature type="domain" description="Molybdopterin oxidoreductase N-terminal" evidence="5">
    <location>
        <begin position="53"/>
        <end position="93"/>
    </location>
</feature>
<dbReference type="AlphaFoldDB" id="A0A4U9VUZ8"/>
<keyword evidence="2" id="KW-0500">Molybdenum</keyword>
<evidence type="ECO:0000259" key="5">
    <source>
        <dbReference type="Pfam" id="PF18364"/>
    </source>
</evidence>
<organism evidence="6">
    <name type="scientific">Serratia fonticola</name>
    <dbReference type="NCBI Taxonomy" id="47917"/>
    <lineage>
        <taxon>Bacteria</taxon>
        <taxon>Pseudomonadati</taxon>
        <taxon>Pseudomonadota</taxon>
        <taxon>Gammaproteobacteria</taxon>
        <taxon>Enterobacterales</taxon>
        <taxon>Yersiniaceae</taxon>
        <taxon>Serratia</taxon>
    </lineage>
</organism>
<dbReference type="PANTHER" id="PTHR43742:SF4">
    <property type="entry name" value="TRIMETHYLAMINE-N-OXIDE REDUCTASE 1"/>
    <property type="match status" value="1"/>
</dbReference>
<name>A0A4U9VUZ8_SERFO</name>
<dbReference type="EC" id="1.7.2.3" evidence="6"/>
<proteinExistence type="predicted"/>
<evidence type="ECO:0000256" key="1">
    <source>
        <dbReference type="ARBA" id="ARBA00001942"/>
    </source>
</evidence>
<keyword evidence="6" id="KW-0560">Oxidoreductase</keyword>
<dbReference type="InterPro" id="IPR006311">
    <property type="entry name" value="TAT_signal"/>
</dbReference>
<evidence type="ECO:0000256" key="2">
    <source>
        <dbReference type="ARBA" id="ARBA00022505"/>
    </source>
</evidence>
<gene>
    <name evidence="6" type="primary">torA_1</name>
    <name evidence="6" type="ORF">NCTC12965_06152</name>
</gene>
<comment type="cofactor">
    <cofactor evidence="1">
        <name>Mo-bis(molybdopterin guanine dinucleotide)</name>
        <dbReference type="ChEBI" id="CHEBI:60539"/>
    </cofactor>
</comment>
<evidence type="ECO:0000256" key="3">
    <source>
        <dbReference type="SAM" id="MobiDB-lite"/>
    </source>
</evidence>
<dbReference type="GO" id="GO:0050626">
    <property type="term" value="F:trimethylamine-N-oxide reductase (cytochrome c) activity"/>
    <property type="evidence" value="ECO:0007669"/>
    <property type="project" value="UniProtKB-EC"/>
</dbReference>
<dbReference type="InterPro" id="IPR050612">
    <property type="entry name" value="Prok_Mopterin_Oxidored"/>
</dbReference>
<feature type="domain" description="Molybdopterin oxidoreductase" evidence="4">
    <location>
        <begin position="97"/>
        <end position="174"/>
    </location>
</feature>
<dbReference type="GO" id="GO:0030288">
    <property type="term" value="C:outer membrane-bounded periplasmic space"/>
    <property type="evidence" value="ECO:0007669"/>
    <property type="project" value="TreeGrafter"/>
</dbReference>
<dbReference type="GO" id="GO:0030151">
    <property type="term" value="F:molybdenum ion binding"/>
    <property type="evidence" value="ECO:0007669"/>
    <property type="project" value="TreeGrafter"/>
</dbReference>